<comment type="caution">
    <text evidence="1">The sequence shown here is derived from an EMBL/GenBank/DDBJ whole genome shotgun (WGS) entry which is preliminary data.</text>
</comment>
<keyword evidence="2" id="KW-1185">Reference proteome</keyword>
<dbReference type="Proteomes" id="UP000606786">
    <property type="component" value="Unassembled WGS sequence"/>
</dbReference>
<reference evidence="1" key="1">
    <citation type="submission" date="2020-11" db="EMBL/GenBank/DDBJ databases">
        <authorList>
            <person name="Whitehead M."/>
        </authorList>
    </citation>
    <scope>NUCLEOTIDE SEQUENCE</scope>
    <source>
        <strain evidence="1">EGII</strain>
    </source>
</reference>
<evidence type="ECO:0000313" key="1">
    <source>
        <dbReference type="EMBL" id="CAD7015018.1"/>
    </source>
</evidence>
<dbReference type="EMBL" id="CAJHJT010000056">
    <property type="protein sequence ID" value="CAD7015018.1"/>
    <property type="molecule type" value="Genomic_DNA"/>
</dbReference>
<protein>
    <submittedName>
        <fullName evidence="1">(Mediterranean fruit fly) hypothetical protein</fullName>
    </submittedName>
</protein>
<evidence type="ECO:0000313" key="2">
    <source>
        <dbReference type="Proteomes" id="UP000606786"/>
    </source>
</evidence>
<gene>
    <name evidence="1" type="ORF">CCAP1982_LOCUS22975</name>
</gene>
<accession>A0A811VFB5</accession>
<dbReference type="AlphaFoldDB" id="A0A811VFB5"/>
<name>A0A811VFB5_CERCA</name>
<organism evidence="1 2">
    <name type="scientific">Ceratitis capitata</name>
    <name type="common">Mediterranean fruit fly</name>
    <name type="synonym">Tephritis capitata</name>
    <dbReference type="NCBI Taxonomy" id="7213"/>
    <lineage>
        <taxon>Eukaryota</taxon>
        <taxon>Metazoa</taxon>
        <taxon>Ecdysozoa</taxon>
        <taxon>Arthropoda</taxon>
        <taxon>Hexapoda</taxon>
        <taxon>Insecta</taxon>
        <taxon>Pterygota</taxon>
        <taxon>Neoptera</taxon>
        <taxon>Endopterygota</taxon>
        <taxon>Diptera</taxon>
        <taxon>Brachycera</taxon>
        <taxon>Muscomorpha</taxon>
        <taxon>Tephritoidea</taxon>
        <taxon>Tephritidae</taxon>
        <taxon>Ceratitis</taxon>
        <taxon>Ceratitis</taxon>
    </lineage>
</organism>
<proteinExistence type="predicted"/>
<sequence length="140" mass="16248">MHVFASAQFKSSVASKFSCATPSQPYTYFICALAGSEFQRLFLLLFIGIYDITTMPNAYRRRPCKIYVDSAATADKCPKHTQTRAYRYIPIWKLIDTRVCVLVRALYGFTKFKSFYSSRKVKRFIFLRILCCAELSELFL</sequence>